<dbReference type="SUPFAM" id="SSF141530">
    <property type="entry name" value="PTSIIA/GutA-like"/>
    <property type="match status" value="1"/>
</dbReference>
<evidence type="ECO:0000313" key="3">
    <source>
        <dbReference type="Proteomes" id="UP000664832"/>
    </source>
</evidence>
<evidence type="ECO:0000313" key="2">
    <source>
        <dbReference type="EMBL" id="MBO0480749.1"/>
    </source>
</evidence>
<dbReference type="PANTHER" id="PTHR40398:SF1">
    <property type="entry name" value="PTS SYSTEM GLUCITOL_SORBITOL-SPECIFIC EIIA COMPONENT"/>
    <property type="match status" value="1"/>
</dbReference>
<protein>
    <submittedName>
        <fullName evidence="2">PTS glucitol/sorbitol transporter subunit IIA</fullName>
    </submittedName>
</protein>
<gene>
    <name evidence="2" type="ORF">JZO71_00235</name>
</gene>
<dbReference type="PROSITE" id="PS51097">
    <property type="entry name" value="PTS_EIIA_TYPE_5"/>
    <property type="match status" value="1"/>
</dbReference>
<dbReference type="EMBL" id="JAFLWI010000001">
    <property type="protein sequence ID" value="MBO0480749.1"/>
    <property type="molecule type" value="Genomic_DNA"/>
</dbReference>
<dbReference type="InterPro" id="IPR004716">
    <property type="entry name" value="PTS_IIA_glucitol/sorbitol-sp"/>
</dbReference>
<comment type="caution">
    <text evidence="1">Lacks conserved residue(s) required for the propagation of feature annotation.</text>
</comment>
<evidence type="ECO:0000256" key="1">
    <source>
        <dbReference type="PROSITE-ProRule" id="PRU00420"/>
    </source>
</evidence>
<dbReference type="Proteomes" id="UP000664832">
    <property type="component" value="Unassembled WGS sequence"/>
</dbReference>
<proteinExistence type="predicted"/>
<reference evidence="2 3" key="1">
    <citation type="submission" date="2021-03" db="EMBL/GenBank/DDBJ databases">
        <title>Enterococcal diversity collection.</title>
        <authorList>
            <person name="Gilmore M.S."/>
            <person name="Schwartzman J."/>
            <person name="Van Tyne D."/>
            <person name="Martin M."/>
            <person name="Earl A.M."/>
            <person name="Manson A.L."/>
            <person name="Straub T."/>
            <person name="Salamzade R."/>
            <person name="Saavedra J."/>
            <person name="Lebreton F."/>
            <person name="Prichula J."/>
            <person name="Schaufler K."/>
            <person name="Gaca A."/>
            <person name="Sgardioli B."/>
            <person name="Wagenaar J."/>
            <person name="Strong T."/>
        </authorList>
    </citation>
    <scope>NUCLEOTIDE SEQUENCE [LARGE SCALE GENOMIC DNA]</scope>
    <source>
        <strain evidence="2 3">MSG2901</strain>
    </source>
</reference>
<accession>A0ABS3HWB8</accession>
<sequence length="117" mass="13440">MIQANVVEIGPEAINEEEPMLILFNNTATTTLRNYSIIQEFLNKEPFKLESGKTIRFDEQEYTIEHVGTTANQNLETVGHVTLVFDEHQPDNTIVNGVYLNPYQLPEIHLGTQIYYQ</sequence>
<dbReference type="InterPro" id="IPR036665">
    <property type="entry name" value="PTS_IIA_glucitol/sorbitol_sf"/>
</dbReference>
<dbReference type="PANTHER" id="PTHR40398">
    <property type="entry name" value="PTS SYSTEM GLUCITOL/SORBITOL-SPECIFIC EIIA COMPONENT"/>
    <property type="match status" value="1"/>
</dbReference>
<name>A0ABS3HWB8_9ENTE</name>
<dbReference type="Gene3D" id="2.40.33.40">
    <property type="entry name" value="Phosphotransferase system, glucitol/sorbitol-specific IIA component"/>
    <property type="match status" value="1"/>
</dbReference>
<dbReference type="RefSeq" id="WP_206897588.1">
    <property type="nucleotide sequence ID" value="NZ_JAFLWI010000001.1"/>
</dbReference>
<dbReference type="Pfam" id="PF03829">
    <property type="entry name" value="PTSIIA_gutA"/>
    <property type="match status" value="1"/>
</dbReference>
<comment type="caution">
    <text evidence="2">The sequence shown here is derived from an EMBL/GenBank/DDBJ whole genome shotgun (WGS) entry which is preliminary data.</text>
</comment>
<keyword evidence="3" id="KW-1185">Reference proteome</keyword>
<organism evidence="2 3">
    <name type="scientific">Candidatus Enterococcus courvalinii</name>
    <dbReference type="NCBI Taxonomy" id="2815329"/>
    <lineage>
        <taxon>Bacteria</taxon>
        <taxon>Bacillati</taxon>
        <taxon>Bacillota</taxon>
        <taxon>Bacilli</taxon>
        <taxon>Lactobacillales</taxon>
        <taxon>Enterococcaceae</taxon>
        <taxon>Enterococcus</taxon>
    </lineage>
</organism>